<dbReference type="EMBL" id="JH370132">
    <property type="protein sequence ID" value="ELA42498.1"/>
    <property type="molecule type" value="Genomic_DNA"/>
</dbReference>
<dbReference type="HOGENOM" id="CLU_009535_3_4_1"/>
<evidence type="ECO:0000256" key="13">
    <source>
        <dbReference type="ARBA" id="ARBA00023211"/>
    </source>
</evidence>
<protein>
    <submittedName>
        <fullName evidence="19">DNA repair protein (Mre11)</fullName>
    </submittedName>
</protein>
<dbReference type="Gene3D" id="3.60.21.10">
    <property type="match status" value="1"/>
</dbReference>
<dbReference type="GO" id="GO:0000014">
    <property type="term" value="F:single-stranded DNA endodeoxyribonuclease activity"/>
    <property type="evidence" value="ECO:0007669"/>
    <property type="project" value="TreeGrafter"/>
</dbReference>
<dbReference type="InterPro" id="IPR038487">
    <property type="entry name" value="Mre11_capping_dom"/>
</dbReference>
<reference evidence="20" key="1">
    <citation type="submission" date="2011-05" db="EMBL/GenBank/DDBJ databases">
        <title>The genome sequence of Vittaforma corneae strain ATCC 50505.</title>
        <authorList>
            <consortium name="The Broad Institute Genome Sequencing Platform"/>
            <person name="Cuomo C."/>
            <person name="Didier E."/>
            <person name="Bowers L."/>
            <person name="Young S.K."/>
            <person name="Zeng Q."/>
            <person name="Gargeya S."/>
            <person name="Fitzgerald M."/>
            <person name="Haas B."/>
            <person name="Abouelleil A."/>
            <person name="Alvarado L."/>
            <person name="Arachchi H.M."/>
            <person name="Berlin A."/>
            <person name="Chapman S.B."/>
            <person name="Gearin G."/>
            <person name="Goldberg J."/>
            <person name="Griggs A."/>
            <person name="Gujja S."/>
            <person name="Hansen M."/>
            <person name="Heiman D."/>
            <person name="Howarth C."/>
            <person name="Larimer J."/>
            <person name="Lui A."/>
            <person name="MacDonald P.J.P."/>
            <person name="McCowen C."/>
            <person name="Montmayeur A."/>
            <person name="Murphy C."/>
            <person name="Neiman D."/>
            <person name="Pearson M."/>
            <person name="Priest M."/>
            <person name="Roberts A."/>
            <person name="Saif S."/>
            <person name="Shea T."/>
            <person name="Sisk P."/>
            <person name="Stolte C."/>
            <person name="Sykes S."/>
            <person name="Wortman J."/>
            <person name="Nusbaum C."/>
            <person name="Birren B."/>
        </authorList>
    </citation>
    <scope>NUCLEOTIDE SEQUENCE [LARGE SCALE GENOMIC DNA]</scope>
    <source>
        <strain evidence="20">ATCC 50505</strain>
    </source>
</reference>
<dbReference type="FunCoup" id="L2GNM6">
    <property type="interactions" value="201"/>
</dbReference>
<evidence type="ECO:0000256" key="12">
    <source>
        <dbReference type="ARBA" id="ARBA00023204"/>
    </source>
</evidence>
<keyword evidence="10" id="KW-0378">Hydrolase</keyword>
<evidence type="ECO:0000256" key="8">
    <source>
        <dbReference type="ARBA" id="ARBA00022759"/>
    </source>
</evidence>
<sequence>MKVLVTSDNHLGFKETDPIRADDTFNTFDEILFIAQRENVDLVLQGGDLFHENQPSRNTYNRTVKILKKYCLGTSKPNFKANIRINTDDPNMNISLPILSIHGNHDDPSGFNSVSPHDILHSGGFVNYFGKVDDVDDIELKPILIQGDRKVAIYGMGHIKDRRVYRTFIKDRVRYVRPEGEEWINIFIVHQNRTFRPEEYLPEDLINPFFDIVIYGHEHESIKTRHKNFEVLQCGSTVRTSLCEGEMGDKFVYIIDISERVFINRIKLETVRPFIMDTIKIFETNNASSINNNITGRSIDQQIKDKVEEILERLNENRTGSMLPLLRLRVDIDGNLDFNKHNIITSLESKIANPNEALRISRKQHKEILKHSSIVQKNEIEDVYKNILDGCDLKALVQGRVIEALLEFLNKDSKEAFSNLVKDSVKSIIDNINMNDLVADSIEDAIKNAREKISKENNAILTLDNKINSINDESKSDSELYEKYQNSELYKTIPLPQPSISFQSSSIINLNSDYTFIEDKIENIEKKEIIENAHKELEERIKKSKIEDDFDELFGFSKFMPD</sequence>
<evidence type="ECO:0000259" key="18">
    <source>
        <dbReference type="SMART" id="SM01347"/>
    </source>
</evidence>
<keyword evidence="20" id="KW-1185">Reference proteome</keyword>
<dbReference type="GO" id="GO:0097552">
    <property type="term" value="P:mitochondrial double-strand break repair via homologous recombination"/>
    <property type="evidence" value="ECO:0007669"/>
    <property type="project" value="TreeGrafter"/>
</dbReference>
<keyword evidence="15" id="KW-0469">Meiosis</keyword>
<gene>
    <name evidence="19" type="ORF">VICG_00597</name>
</gene>
<keyword evidence="5" id="KW-0158">Chromosome</keyword>
<dbReference type="Proteomes" id="UP000011082">
    <property type="component" value="Unassembled WGS sequence"/>
</dbReference>
<dbReference type="GeneID" id="19881314"/>
<keyword evidence="13" id="KW-0464">Manganese</keyword>
<dbReference type="CDD" id="cd00840">
    <property type="entry name" value="MPP_Mre11_N"/>
    <property type="match status" value="1"/>
</dbReference>
<feature type="coiled-coil region" evidence="17">
    <location>
        <begin position="507"/>
        <end position="547"/>
    </location>
</feature>
<keyword evidence="17" id="KW-0175">Coiled coil</keyword>
<dbReference type="Pfam" id="PF04152">
    <property type="entry name" value="Mre11_DNA_bind"/>
    <property type="match status" value="1"/>
</dbReference>
<dbReference type="Pfam" id="PF00149">
    <property type="entry name" value="Metallophos"/>
    <property type="match status" value="1"/>
</dbReference>
<dbReference type="VEuPathDB" id="MicrosporidiaDB:VICG_00597"/>
<accession>L2GNM6</accession>
<keyword evidence="14" id="KW-0539">Nucleus</keyword>
<dbReference type="InterPro" id="IPR004843">
    <property type="entry name" value="Calcineurin-like_PHP"/>
</dbReference>
<evidence type="ECO:0000256" key="9">
    <source>
        <dbReference type="ARBA" id="ARBA00022763"/>
    </source>
</evidence>
<dbReference type="PANTHER" id="PTHR10139:SF1">
    <property type="entry name" value="DOUBLE-STRAND BREAK REPAIR PROTEIN MRE11"/>
    <property type="match status" value="1"/>
</dbReference>
<dbReference type="GO" id="GO:0035861">
    <property type="term" value="C:site of double-strand break"/>
    <property type="evidence" value="ECO:0007669"/>
    <property type="project" value="TreeGrafter"/>
</dbReference>
<keyword evidence="6" id="KW-0540">Nuclease</keyword>
<dbReference type="GO" id="GO:0000724">
    <property type="term" value="P:double-strand break repair via homologous recombination"/>
    <property type="evidence" value="ECO:0007669"/>
    <property type="project" value="TreeGrafter"/>
</dbReference>
<feature type="active site" description="Proton donor" evidence="16">
    <location>
        <position position="105"/>
    </location>
</feature>
<evidence type="ECO:0000256" key="11">
    <source>
        <dbReference type="ARBA" id="ARBA00022839"/>
    </source>
</evidence>
<evidence type="ECO:0000256" key="17">
    <source>
        <dbReference type="SAM" id="Coils"/>
    </source>
</evidence>
<dbReference type="GO" id="GO:0006303">
    <property type="term" value="P:double-strand break repair via nonhomologous end joining"/>
    <property type="evidence" value="ECO:0007669"/>
    <property type="project" value="TreeGrafter"/>
</dbReference>
<evidence type="ECO:0000256" key="14">
    <source>
        <dbReference type="ARBA" id="ARBA00023242"/>
    </source>
</evidence>
<keyword evidence="8" id="KW-0255">Endonuclease</keyword>
<dbReference type="InterPro" id="IPR007281">
    <property type="entry name" value="Mre11_DNA-bd"/>
</dbReference>
<comment type="subcellular location">
    <subcellularLocation>
        <location evidence="3">Chromosome</location>
    </subcellularLocation>
    <subcellularLocation>
        <location evidence="2">Nucleus</location>
    </subcellularLocation>
</comment>
<evidence type="ECO:0000256" key="6">
    <source>
        <dbReference type="ARBA" id="ARBA00022722"/>
    </source>
</evidence>
<keyword evidence="9" id="KW-0227">DNA damage</keyword>
<dbReference type="OMA" id="ECIDREN"/>
<evidence type="ECO:0000313" key="20">
    <source>
        <dbReference type="Proteomes" id="UP000011082"/>
    </source>
</evidence>
<dbReference type="OrthoDB" id="30417at2759"/>
<dbReference type="Gene3D" id="3.30.110.110">
    <property type="entry name" value="Mre11, capping domain"/>
    <property type="match status" value="1"/>
</dbReference>
<dbReference type="GO" id="GO:0030870">
    <property type="term" value="C:Mre11 complex"/>
    <property type="evidence" value="ECO:0007669"/>
    <property type="project" value="InterPro"/>
</dbReference>
<dbReference type="InterPro" id="IPR041796">
    <property type="entry name" value="Mre11_N"/>
</dbReference>
<evidence type="ECO:0000256" key="5">
    <source>
        <dbReference type="ARBA" id="ARBA00022454"/>
    </source>
</evidence>
<comment type="cofactor">
    <cofactor evidence="1">
        <name>Mn(2+)</name>
        <dbReference type="ChEBI" id="CHEBI:29035"/>
    </cofactor>
</comment>
<dbReference type="GO" id="GO:0008296">
    <property type="term" value="F:3'-5'-DNA exonuclease activity"/>
    <property type="evidence" value="ECO:0007669"/>
    <property type="project" value="InterPro"/>
</dbReference>
<keyword evidence="11" id="KW-0269">Exonuclease</keyword>
<evidence type="ECO:0000256" key="16">
    <source>
        <dbReference type="PIRSR" id="PIRSR000882-1"/>
    </source>
</evidence>
<dbReference type="InterPro" id="IPR003701">
    <property type="entry name" value="Mre11"/>
</dbReference>
<keyword evidence="7" id="KW-0479">Metal-binding</keyword>
<organism evidence="19 20">
    <name type="scientific">Vittaforma corneae (strain ATCC 50505)</name>
    <name type="common">Microsporidian parasite</name>
    <name type="synonym">Nosema corneum</name>
    <dbReference type="NCBI Taxonomy" id="993615"/>
    <lineage>
        <taxon>Eukaryota</taxon>
        <taxon>Fungi</taxon>
        <taxon>Fungi incertae sedis</taxon>
        <taxon>Microsporidia</taxon>
        <taxon>Nosematidae</taxon>
        <taxon>Vittaforma</taxon>
    </lineage>
</organism>
<proteinExistence type="inferred from homology"/>
<dbReference type="AlphaFoldDB" id="L2GNM6"/>
<name>L2GNM6_VITCO</name>
<evidence type="ECO:0000256" key="2">
    <source>
        <dbReference type="ARBA" id="ARBA00004123"/>
    </source>
</evidence>
<dbReference type="InterPro" id="IPR029052">
    <property type="entry name" value="Metallo-depent_PP-like"/>
</dbReference>
<dbReference type="InParanoid" id="L2GNM6"/>
<dbReference type="GO" id="GO:0000723">
    <property type="term" value="P:telomere maintenance"/>
    <property type="evidence" value="ECO:0007669"/>
    <property type="project" value="TreeGrafter"/>
</dbReference>
<evidence type="ECO:0000256" key="7">
    <source>
        <dbReference type="ARBA" id="ARBA00022723"/>
    </source>
</evidence>
<evidence type="ECO:0000256" key="10">
    <source>
        <dbReference type="ARBA" id="ARBA00022801"/>
    </source>
</evidence>
<evidence type="ECO:0000256" key="1">
    <source>
        <dbReference type="ARBA" id="ARBA00001936"/>
    </source>
</evidence>
<feature type="coiled-coil region" evidence="17">
    <location>
        <begin position="439"/>
        <end position="466"/>
    </location>
</feature>
<dbReference type="GO" id="GO:0007095">
    <property type="term" value="P:mitotic G2 DNA damage checkpoint signaling"/>
    <property type="evidence" value="ECO:0007669"/>
    <property type="project" value="TreeGrafter"/>
</dbReference>
<dbReference type="PIRSF" id="PIRSF000882">
    <property type="entry name" value="DSB_repair_MRE11"/>
    <property type="match status" value="1"/>
</dbReference>
<comment type="similarity">
    <text evidence="4">Belongs to the MRE11/RAD32 family.</text>
</comment>
<dbReference type="GO" id="GO:0042138">
    <property type="term" value="P:meiotic DNA double-strand break formation"/>
    <property type="evidence" value="ECO:0007669"/>
    <property type="project" value="TreeGrafter"/>
</dbReference>
<dbReference type="STRING" id="993615.L2GNM6"/>
<dbReference type="RefSeq" id="XP_007604049.1">
    <property type="nucleotide sequence ID" value="XM_007603987.1"/>
</dbReference>
<keyword evidence="12" id="KW-0234">DNA repair</keyword>
<dbReference type="SUPFAM" id="SSF56300">
    <property type="entry name" value="Metallo-dependent phosphatases"/>
    <property type="match status" value="1"/>
</dbReference>
<evidence type="ECO:0000256" key="3">
    <source>
        <dbReference type="ARBA" id="ARBA00004286"/>
    </source>
</evidence>
<evidence type="ECO:0000313" key="19">
    <source>
        <dbReference type="EMBL" id="ELA42498.1"/>
    </source>
</evidence>
<feature type="domain" description="Mre11 DNA-binding" evidence="18">
    <location>
        <begin position="261"/>
        <end position="408"/>
    </location>
</feature>
<dbReference type="PANTHER" id="PTHR10139">
    <property type="entry name" value="DOUBLE-STRAND BREAK REPAIR PROTEIN MRE11"/>
    <property type="match status" value="1"/>
</dbReference>
<dbReference type="GO" id="GO:0030145">
    <property type="term" value="F:manganese ion binding"/>
    <property type="evidence" value="ECO:0007669"/>
    <property type="project" value="InterPro"/>
</dbReference>
<dbReference type="SMART" id="SM01347">
    <property type="entry name" value="Mre11_DNA_bind"/>
    <property type="match status" value="1"/>
</dbReference>
<evidence type="ECO:0000256" key="4">
    <source>
        <dbReference type="ARBA" id="ARBA00009028"/>
    </source>
</evidence>
<evidence type="ECO:0000256" key="15">
    <source>
        <dbReference type="ARBA" id="ARBA00023254"/>
    </source>
</evidence>